<sequence length="369" mass="40960">MPDTKIDSAATGDNTSTFQDFSVAPQTTDGATDQKETKYFNDKWEQQLGYYKSVDNLQAAIDAVARWTVGKGFKSNEVTELALSVIKGHGKDTFNTILENMIRVYKIGGDSYGHIIRDNEGNLINLKPLNPGVMQIVVNRAGLIIRYEQISKGKKGVKTFKPEEIFHLSRNRTADEIHGISLIDSIEKLILAREEAMDDYKTMLHRNIYPIRDWILDTDDPVEITKFKATVAEAKYKGEDIFYPKGTVESELKGVAPNATLNPLPWLSYINGELWKAVGCSQVIVGGSGEFSEASSKISFLGHEVVITEEQLYIMGQVLSQLNLEIFLEVPATLQNELLSDQSKSETMQASTPEDTSVTNTQVTPGVPS</sequence>
<gene>
    <name evidence="2" type="ORF">LCGC14_1407470</name>
</gene>
<protein>
    <recommendedName>
        <fullName evidence="3">Phage portal protein</fullName>
    </recommendedName>
</protein>
<reference evidence="2" key="1">
    <citation type="journal article" date="2015" name="Nature">
        <title>Complex archaea that bridge the gap between prokaryotes and eukaryotes.</title>
        <authorList>
            <person name="Spang A."/>
            <person name="Saw J.H."/>
            <person name="Jorgensen S.L."/>
            <person name="Zaremba-Niedzwiedzka K."/>
            <person name="Martijn J."/>
            <person name="Lind A.E."/>
            <person name="van Eijk R."/>
            <person name="Schleper C."/>
            <person name="Guy L."/>
            <person name="Ettema T.J."/>
        </authorList>
    </citation>
    <scope>NUCLEOTIDE SEQUENCE</scope>
</reference>
<proteinExistence type="predicted"/>
<dbReference type="AlphaFoldDB" id="A0A0F9MWW3"/>
<name>A0A0F9MWW3_9ZZZZ</name>
<accession>A0A0F9MWW3</accession>
<comment type="caution">
    <text evidence="2">The sequence shown here is derived from an EMBL/GenBank/DDBJ whole genome shotgun (WGS) entry which is preliminary data.</text>
</comment>
<organism evidence="2">
    <name type="scientific">marine sediment metagenome</name>
    <dbReference type="NCBI Taxonomy" id="412755"/>
    <lineage>
        <taxon>unclassified sequences</taxon>
        <taxon>metagenomes</taxon>
        <taxon>ecological metagenomes</taxon>
    </lineage>
</organism>
<evidence type="ECO:0000256" key="1">
    <source>
        <dbReference type="SAM" id="MobiDB-lite"/>
    </source>
</evidence>
<feature type="region of interest" description="Disordered" evidence="1">
    <location>
        <begin position="341"/>
        <end position="369"/>
    </location>
</feature>
<evidence type="ECO:0008006" key="3">
    <source>
        <dbReference type="Google" id="ProtNLM"/>
    </source>
</evidence>
<evidence type="ECO:0000313" key="2">
    <source>
        <dbReference type="EMBL" id="KKM73737.1"/>
    </source>
</evidence>
<feature type="region of interest" description="Disordered" evidence="1">
    <location>
        <begin position="1"/>
        <end position="32"/>
    </location>
</feature>
<feature type="compositionally biased region" description="Polar residues" evidence="1">
    <location>
        <begin position="11"/>
        <end position="31"/>
    </location>
</feature>
<dbReference type="EMBL" id="LAZR01009253">
    <property type="protein sequence ID" value="KKM73737.1"/>
    <property type="molecule type" value="Genomic_DNA"/>
</dbReference>